<keyword evidence="9" id="KW-0812">Transmembrane</keyword>
<evidence type="ECO:0000259" key="10">
    <source>
        <dbReference type="Pfam" id="PF00759"/>
    </source>
</evidence>
<comment type="catalytic activity">
    <reaction evidence="1">
        <text>Endohydrolysis of (1-&gt;4)-beta-D-glucosidic linkages in cellulose, lichenin and cereal beta-D-glucans.</text>
        <dbReference type="EC" id="3.2.1.4"/>
    </reaction>
</comment>
<keyword evidence="7" id="KW-0326">Glycosidase</keyword>
<feature type="domain" description="Glycoside hydrolase family 9" evidence="10">
    <location>
        <begin position="45"/>
        <end position="114"/>
    </location>
</feature>
<keyword evidence="9" id="KW-0472">Membrane</keyword>
<evidence type="ECO:0000256" key="3">
    <source>
        <dbReference type="ARBA" id="ARBA00012601"/>
    </source>
</evidence>
<dbReference type="EMBL" id="JADFTS010000002">
    <property type="protein sequence ID" value="KAF9620811.1"/>
    <property type="molecule type" value="Genomic_DNA"/>
</dbReference>
<evidence type="ECO:0000256" key="8">
    <source>
        <dbReference type="ARBA" id="ARBA00023326"/>
    </source>
</evidence>
<reference evidence="11 12" key="1">
    <citation type="submission" date="2020-10" db="EMBL/GenBank/DDBJ databases">
        <title>The Coptis chinensis genome and diversification of protoberbering-type alkaloids.</title>
        <authorList>
            <person name="Wang B."/>
            <person name="Shu S."/>
            <person name="Song C."/>
            <person name="Liu Y."/>
        </authorList>
    </citation>
    <scope>NUCLEOTIDE SEQUENCE [LARGE SCALE GENOMIC DNA]</scope>
    <source>
        <strain evidence="11">HL-2020</strain>
        <tissue evidence="11">Leaf</tissue>
    </source>
</reference>
<evidence type="ECO:0000256" key="7">
    <source>
        <dbReference type="ARBA" id="ARBA00023295"/>
    </source>
</evidence>
<dbReference type="GO" id="GO:0030245">
    <property type="term" value="P:cellulose catabolic process"/>
    <property type="evidence" value="ECO:0007669"/>
    <property type="project" value="UniProtKB-KW"/>
</dbReference>
<dbReference type="OrthoDB" id="10257085at2759"/>
<organism evidence="11 12">
    <name type="scientific">Coptis chinensis</name>
    <dbReference type="NCBI Taxonomy" id="261450"/>
    <lineage>
        <taxon>Eukaryota</taxon>
        <taxon>Viridiplantae</taxon>
        <taxon>Streptophyta</taxon>
        <taxon>Embryophyta</taxon>
        <taxon>Tracheophyta</taxon>
        <taxon>Spermatophyta</taxon>
        <taxon>Magnoliopsida</taxon>
        <taxon>Ranunculales</taxon>
        <taxon>Ranunculaceae</taxon>
        <taxon>Coptidoideae</taxon>
        <taxon>Coptis</taxon>
    </lineage>
</organism>
<evidence type="ECO:0000256" key="2">
    <source>
        <dbReference type="ARBA" id="ARBA00007072"/>
    </source>
</evidence>
<keyword evidence="4" id="KW-0378">Hydrolase</keyword>
<comment type="caution">
    <text evidence="11">The sequence shown here is derived from an EMBL/GenBank/DDBJ whole genome shotgun (WGS) entry which is preliminary data.</text>
</comment>
<feature type="transmembrane region" description="Helical" evidence="9">
    <location>
        <begin position="12"/>
        <end position="31"/>
    </location>
</feature>
<name>A0A835IN84_9MAGN</name>
<dbReference type="AlphaFoldDB" id="A0A835IN84"/>
<evidence type="ECO:0000313" key="11">
    <source>
        <dbReference type="EMBL" id="KAF9620811.1"/>
    </source>
</evidence>
<dbReference type="InterPro" id="IPR008928">
    <property type="entry name" value="6-hairpin_glycosidase_sf"/>
</dbReference>
<sequence length="187" mass="20113">MVGESKSKGWCGWLIVLVVAAVFVIAIVVTVRKLSSHPDAINSKYADALGITMQFFDVQKSGKLVNNKISWRGDSALEDGSEENVDLSKGMYDAGHHVKFGFPMTFTATMLSCTNSYLSTTFTVLPITSISLTVVCYAGGLIHISEWNGLQHPVASAFLAVMYSDVSSQSASTYHRANAGSCLTETS</sequence>
<keyword evidence="12" id="KW-1185">Reference proteome</keyword>
<dbReference type="InterPro" id="IPR001701">
    <property type="entry name" value="Glyco_hydro_9"/>
</dbReference>
<dbReference type="Proteomes" id="UP000631114">
    <property type="component" value="Unassembled WGS sequence"/>
</dbReference>
<keyword evidence="6" id="KW-0119">Carbohydrate metabolism</keyword>
<accession>A0A835IN84</accession>
<keyword evidence="5" id="KW-0136">Cellulose degradation</keyword>
<evidence type="ECO:0000256" key="5">
    <source>
        <dbReference type="ARBA" id="ARBA00023001"/>
    </source>
</evidence>
<keyword evidence="9" id="KW-1133">Transmembrane helix</keyword>
<comment type="similarity">
    <text evidence="2">Belongs to the glycosyl hydrolase 9 (cellulase E) family.</text>
</comment>
<evidence type="ECO:0000313" key="12">
    <source>
        <dbReference type="Proteomes" id="UP000631114"/>
    </source>
</evidence>
<dbReference type="InterPro" id="IPR012341">
    <property type="entry name" value="6hp_glycosidase-like_sf"/>
</dbReference>
<protein>
    <recommendedName>
        <fullName evidence="3">cellulase</fullName>
        <ecNumber evidence="3">3.2.1.4</ecNumber>
    </recommendedName>
</protein>
<gene>
    <name evidence="11" type="ORF">IFM89_014748</name>
</gene>
<dbReference type="PANTHER" id="PTHR22298">
    <property type="entry name" value="ENDO-1,4-BETA-GLUCANASE"/>
    <property type="match status" value="1"/>
</dbReference>
<dbReference type="SUPFAM" id="SSF48208">
    <property type="entry name" value="Six-hairpin glycosidases"/>
    <property type="match status" value="1"/>
</dbReference>
<evidence type="ECO:0000256" key="4">
    <source>
        <dbReference type="ARBA" id="ARBA00022801"/>
    </source>
</evidence>
<proteinExistence type="inferred from homology"/>
<evidence type="ECO:0000256" key="1">
    <source>
        <dbReference type="ARBA" id="ARBA00000966"/>
    </source>
</evidence>
<dbReference type="EC" id="3.2.1.4" evidence="3"/>
<dbReference type="GO" id="GO:0008810">
    <property type="term" value="F:cellulase activity"/>
    <property type="evidence" value="ECO:0007669"/>
    <property type="project" value="UniProtKB-EC"/>
</dbReference>
<keyword evidence="8" id="KW-0624">Polysaccharide degradation</keyword>
<dbReference type="Gene3D" id="1.50.10.10">
    <property type="match status" value="1"/>
</dbReference>
<evidence type="ECO:0000256" key="9">
    <source>
        <dbReference type="SAM" id="Phobius"/>
    </source>
</evidence>
<evidence type="ECO:0000256" key="6">
    <source>
        <dbReference type="ARBA" id="ARBA00023277"/>
    </source>
</evidence>
<dbReference type="Pfam" id="PF00759">
    <property type="entry name" value="Glyco_hydro_9"/>
    <property type="match status" value="1"/>
</dbReference>